<evidence type="ECO:0000259" key="8">
    <source>
        <dbReference type="PROSITE" id="PS51162"/>
    </source>
</evidence>
<feature type="signal peptide" evidence="7">
    <location>
        <begin position="1"/>
        <end position="19"/>
    </location>
</feature>
<evidence type="ECO:0000256" key="1">
    <source>
        <dbReference type="ARBA" id="ARBA00004613"/>
    </source>
</evidence>
<dbReference type="PANTHER" id="PTHR12352">
    <property type="entry name" value="SECRETED MODULAR CALCIUM-BINDING PROTEIN"/>
    <property type="match status" value="1"/>
</dbReference>
<keyword evidence="10" id="KW-1185">Reference proteome</keyword>
<comment type="subcellular location">
    <subcellularLocation>
        <location evidence="1">Secreted</location>
    </subcellularLocation>
</comment>
<keyword evidence="4 5" id="KW-1015">Disulfide bond</keyword>
<sequence length="355" mass="38374">MPFSLLFFLLIGMLPSSRGFALRLYASSPGSGDPSFPWNRGSGAMAAPERARNFATFIPPAVNEANQPSSPSPVSWSWLPKPGLMGSPSYPMSQANRRCISYETCRNLLIRYLQARVPAGNGVLSRLRPNMSKEVMASPQLRSVGNMIVVSPRGLEETLFLLYHTMDIAGGGTGKTDDSKSDSSQSSGRHRNKPVDCQQLAKLTATENTTWIPACDPKNNTLQRIQTLKSGQKFCVDIYTTGVLVGPTDGPISCECATQAKRARLRSLHAARTKAAGDSVVSYIPQCDQETGSFIATQCDLSVGQCWCVQNDGTQVGNKWTTKDFPTTETPVKHVSGTAHASTGSTCRVPDKMFG</sequence>
<feature type="disulfide bond" evidence="5">
    <location>
        <begin position="299"/>
        <end position="306"/>
    </location>
</feature>
<dbReference type="EMBL" id="MTYJ01000015">
    <property type="protein sequence ID" value="OQV22877.1"/>
    <property type="molecule type" value="Genomic_DNA"/>
</dbReference>
<dbReference type="Proteomes" id="UP000192578">
    <property type="component" value="Unassembled WGS sequence"/>
</dbReference>
<dbReference type="SUPFAM" id="SSF57610">
    <property type="entry name" value="Thyroglobulin type-1 domain"/>
    <property type="match status" value="1"/>
</dbReference>
<dbReference type="PROSITE" id="PS51162">
    <property type="entry name" value="THYROGLOBULIN_1_2"/>
    <property type="match status" value="1"/>
</dbReference>
<accession>A0A1W0X5K9</accession>
<evidence type="ECO:0000256" key="6">
    <source>
        <dbReference type="SAM" id="MobiDB-lite"/>
    </source>
</evidence>
<dbReference type="CDD" id="cd00191">
    <property type="entry name" value="TY"/>
    <property type="match status" value="1"/>
</dbReference>
<reference evidence="10" key="1">
    <citation type="submission" date="2017-01" db="EMBL/GenBank/DDBJ databases">
        <title>Comparative genomics of anhydrobiosis in the tardigrade Hypsibius dujardini.</title>
        <authorList>
            <person name="Yoshida Y."/>
            <person name="Koutsovoulos G."/>
            <person name="Laetsch D."/>
            <person name="Stevens L."/>
            <person name="Kumar S."/>
            <person name="Horikawa D."/>
            <person name="Ishino K."/>
            <person name="Komine S."/>
            <person name="Tomita M."/>
            <person name="Blaxter M."/>
            <person name="Arakawa K."/>
        </authorList>
    </citation>
    <scope>NUCLEOTIDE SEQUENCE [LARGE SCALE GENOMIC DNA]</scope>
    <source>
        <strain evidence="10">Z151</strain>
    </source>
</reference>
<comment type="caution">
    <text evidence="9">The sequence shown here is derived from an EMBL/GenBank/DDBJ whole genome shotgun (WGS) entry which is preliminary data.</text>
</comment>
<keyword evidence="2" id="KW-0964">Secreted</keyword>
<dbReference type="OrthoDB" id="406800at2759"/>
<proteinExistence type="predicted"/>
<feature type="region of interest" description="Disordered" evidence="6">
    <location>
        <begin position="171"/>
        <end position="195"/>
    </location>
</feature>
<dbReference type="InterPro" id="IPR051950">
    <property type="entry name" value="Dev_reg/Prot_inhib"/>
</dbReference>
<dbReference type="InterPro" id="IPR036857">
    <property type="entry name" value="Thyroglobulin_1_sf"/>
</dbReference>
<keyword evidence="3" id="KW-0677">Repeat</keyword>
<dbReference type="AlphaFoldDB" id="A0A1W0X5K9"/>
<evidence type="ECO:0000256" key="4">
    <source>
        <dbReference type="ARBA" id="ARBA00023157"/>
    </source>
</evidence>
<protein>
    <recommendedName>
        <fullName evidence="8">Thyroglobulin type-1 domain-containing protein</fullName>
    </recommendedName>
</protein>
<dbReference type="PANTHER" id="PTHR12352:SF3">
    <property type="entry name" value="NIDOGEN-2"/>
    <property type="match status" value="1"/>
</dbReference>
<keyword evidence="7" id="KW-0732">Signal</keyword>
<evidence type="ECO:0000313" key="9">
    <source>
        <dbReference type="EMBL" id="OQV22877.1"/>
    </source>
</evidence>
<dbReference type="SMART" id="SM00211">
    <property type="entry name" value="TY"/>
    <property type="match status" value="1"/>
</dbReference>
<organism evidence="9 10">
    <name type="scientific">Hypsibius exemplaris</name>
    <name type="common">Freshwater tardigrade</name>
    <dbReference type="NCBI Taxonomy" id="2072580"/>
    <lineage>
        <taxon>Eukaryota</taxon>
        <taxon>Metazoa</taxon>
        <taxon>Ecdysozoa</taxon>
        <taxon>Tardigrada</taxon>
        <taxon>Eutardigrada</taxon>
        <taxon>Parachela</taxon>
        <taxon>Hypsibioidea</taxon>
        <taxon>Hypsibiidae</taxon>
        <taxon>Hypsibius</taxon>
    </lineage>
</organism>
<dbReference type="Pfam" id="PF00086">
    <property type="entry name" value="Thyroglobulin_1"/>
    <property type="match status" value="1"/>
</dbReference>
<dbReference type="Gene3D" id="4.10.800.10">
    <property type="entry name" value="Thyroglobulin type-1"/>
    <property type="match status" value="1"/>
</dbReference>
<evidence type="ECO:0000256" key="3">
    <source>
        <dbReference type="ARBA" id="ARBA00022737"/>
    </source>
</evidence>
<dbReference type="PROSITE" id="PS00484">
    <property type="entry name" value="THYROGLOBULIN_1_1"/>
    <property type="match status" value="1"/>
</dbReference>
<feature type="domain" description="Thyroglobulin type-1" evidence="8">
    <location>
        <begin position="253"/>
        <end position="347"/>
    </location>
</feature>
<comment type="caution">
    <text evidence="5">Lacks conserved residue(s) required for the propagation of feature annotation.</text>
</comment>
<dbReference type="GO" id="GO:0005615">
    <property type="term" value="C:extracellular space"/>
    <property type="evidence" value="ECO:0007669"/>
    <property type="project" value="TreeGrafter"/>
</dbReference>
<gene>
    <name evidence="9" type="ORF">BV898_03309</name>
</gene>
<evidence type="ECO:0000313" key="10">
    <source>
        <dbReference type="Proteomes" id="UP000192578"/>
    </source>
</evidence>
<evidence type="ECO:0000256" key="7">
    <source>
        <dbReference type="SAM" id="SignalP"/>
    </source>
</evidence>
<evidence type="ECO:0000256" key="2">
    <source>
        <dbReference type="ARBA" id="ARBA00022525"/>
    </source>
</evidence>
<name>A0A1W0X5K9_HYPEX</name>
<evidence type="ECO:0000256" key="5">
    <source>
        <dbReference type="PROSITE-ProRule" id="PRU00500"/>
    </source>
</evidence>
<dbReference type="InterPro" id="IPR000716">
    <property type="entry name" value="Thyroglobulin_1"/>
</dbReference>
<feature type="chain" id="PRO_5012822671" description="Thyroglobulin type-1 domain-containing protein" evidence="7">
    <location>
        <begin position="20"/>
        <end position="355"/>
    </location>
</feature>